<protein>
    <submittedName>
        <fullName evidence="2">VOC family protein</fullName>
    </submittedName>
</protein>
<evidence type="ECO:0000313" key="2">
    <source>
        <dbReference type="EMBL" id="RDU36305.1"/>
    </source>
</evidence>
<reference evidence="2 3" key="1">
    <citation type="submission" date="2018-07" db="EMBL/GenBank/DDBJ databases">
        <title>Bacillus sp. YLB-04 draft genome sequence.</title>
        <authorList>
            <person name="Yu L."/>
            <person name="Tang X."/>
        </authorList>
    </citation>
    <scope>NUCLEOTIDE SEQUENCE [LARGE SCALE GENOMIC DNA]</scope>
    <source>
        <strain evidence="2 3">YLB-04</strain>
    </source>
</reference>
<dbReference type="AlphaFoldDB" id="A0A3D8GP96"/>
<dbReference type="RefSeq" id="WP_115452792.1">
    <property type="nucleotide sequence ID" value="NZ_QNQT01000006.1"/>
</dbReference>
<keyword evidence="3" id="KW-1185">Reference proteome</keyword>
<dbReference type="OrthoDB" id="9111355at2"/>
<accession>A0A3D8GP96</accession>
<dbReference type="SUPFAM" id="SSF54593">
    <property type="entry name" value="Glyoxalase/Bleomycin resistance protein/Dihydroxybiphenyl dioxygenase"/>
    <property type="match status" value="1"/>
</dbReference>
<dbReference type="Proteomes" id="UP000257144">
    <property type="component" value="Unassembled WGS sequence"/>
</dbReference>
<feature type="domain" description="Glyoxalase-like" evidence="1">
    <location>
        <begin position="6"/>
        <end position="197"/>
    </location>
</feature>
<proteinExistence type="predicted"/>
<dbReference type="Pfam" id="PF13468">
    <property type="entry name" value="Glyoxalase_3"/>
    <property type="match status" value="1"/>
</dbReference>
<dbReference type="PANTHER" id="PTHR40265">
    <property type="entry name" value="BLL2707 PROTEIN"/>
    <property type="match status" value="1"/>
</dbReference>
<dbReference type="EMBL" id="QNQT01000006">
    <property type="protein sequence ID" value="RDU36305.1"/>
    <property type="molecule type" value="Genomic_DNA"/>
</dbReference>
<dbReference type="InterPro" id="IPR029068">
    <property type="entry name" value="Glyas_Bleomycin-R_OHBP_Dase"/>
</dbReference>
<name>A0A3D8GP96_9BACI</name>
<comment type="caution">
    <text evidence="2">The sequence shown here is derived from an EMBL/GenBank/DDBJ whole genome shotgun (WGS) entry which is preliminary data.</text>
</comment>
<evidence type="ECO:0000259" key="1">
    <source>
        <dbReference type="Pfam" id="PF13468"/>
    </source>
</evidence>
<evidence type="ECO:0000313" key="3">
    <source>
        <dbReference type="Proteomes" id="UP000257144"/>
    </source>
</evidence>
<dbReference type="InterPro" id="IPR025870">
    <property type="entry name" value="Glyoxalase-like_dom"/>
</dbReference>
<organism evidence="2 3">
    <name type="scientific">Neobacillus piezotolerans</name>
    <dbReference type="NCBI Taxonomy" id="2259171"/>
    <lineage>
        <taxon>Bacteria</taxon>
        <taxon>Bacillati</taxon>
        <taxon>Bacillota</taxon>
        <taxon>Bacilli</taxon>
        <taxon>Bacillales</taxon>
        <taxon>Bacillaceae</taxon>
        <taxon>Neobacillus</taxon>
    </lineage>
</organism>
<sequence length="256" mass="28212">MPELKLDHIVHYVNDLGAGIQLFTDAGLDAFRGGSHTRWGTHNALCYFGLFYVELLGIERPEYAKNPEEPNLLVEDAVKFLPGRETFGRIAFRTQNIEELAASLASKGAAVTPIKDGKRLNAQGQLIEWRMMMIEGNINGLVFPFIIQWKVDDQERFRAMSEAGIIKPHPAGNVKFGSAVFEVSDPSETALRWSELFGFPAEIKSGGDSAVLTVDGKPLIFAKGTKNNLSRIVFKTEAPGLKGTTLHIGEGEYGFE</sequence>
<dbReference type="Gene3D" id="3.10.180.10">
    <property type="entry name" value="2,3-Dihydroxybiphenyl 1,2-Dioxygenase, domain 1"/>
    <property type="match status" value="1"/>
</dbReference>
<gene>
    <name evidence="2" type="ORF">DRW41_14300</name>
</gene>
<dbReference type="PANTHER" id="PTHR40265:SF1">
    <property type="entry name" value="GLYOXALASE-LIKE DOMAIN-CONTAINING PROTEIN"/>
    <property type="match status" value="1"/>
</dbReference>